<keyword evidence="1" id="KW-0472">Membrane</keyword>
<dbReference type="RefSeq" id="WP_054453333.1">
    <property type="nucleotide sequence ID" value="NZ_LHPH01000004.1"/>
</dbReference>
<reference evidence="2 3" key="1">
    <citation type="submission" date="2015-08" db="EMBL/GenBank/DDBJ databases">
        <title>Draft Genome Sequence of Pseudoalteromonas porphyrae UCD-SED14.</title>
        <authorList>
            <person name="Coil D.A."/>
            <person name="Jospin G."/>
            <person name="Lee R.D."/>
            <person name="Eisen J.A."/>
        </authorList>
    </citation>
    <scope>NUCLEOTIDE SEQUENCE [LARGE SCALE GENOMIC DNA]</scope>
    <source>
        <strain evidence="2 3">UCD-SED14</strain>
    </source>
</reference>
<proteinExistence type="predicted"/>
<organism evidence="2 3">
    <name type="scientific">Pseudoalteromonas porphyrae</name>
    <dbReference type="NCBI Taxonomy" id="187330"/>
    <lineage>
        <taxon>Bacteria</taxon>
        <taxon>Pseudomonadati</taxon>
        <taxon>Pseudomonadota</taxon>
        <taxon>Gammaproteobacteria</taxon>
        <taxon>Alteromonadales</taxon>
        <taxon>Pseudoalteromonadaceae</taxon>
        <taxon>Pseudoalteromonas</taxon>
    </lineage>
</organism>
<dbReference type="AlphaFoldDB" id="A0A0N1MV95"/>
<name>A0A0N1MV95_9GAMM</name>
<keyword evidence="1" id="KW-1133">Transmembrane helix</keyword>
<protein>
    <submittedName>
        <fullName evidence="2">Uncharacterized protein</fullName>
    </submittedName>
</protein>
<dbReference type="EMBL" id="LHPH01000004">
    <property type="protein sequence ID" value="KPH64745.1"/>
    <property type="molecule type" value="Genomic_DNA"/>
</dbReference>
<evidence type="ECO:0000313" key="3">
    <source>
        <dbReference type="Proteomes" id="UP000037848"/>
    </source>
</evidence>
<dbReference type="OrthoDB" id="981982at2"/>
<dbReference type="Proteomes" id="UP000037848">
    <property type="component" value="Unassembled WGS sequence"/>
</dbReference>
<evidence type="ECO:0000313" key="2">
    <source>
        <dbReference type="EMBL" id="KPH64745.1"/>
    </source>
</evidence>
<comment type="caution">
    <text evidence="2">The sequence shown here is derived from an EMBL/GenBank/DDBJ whole genome shotgun (WGS) entry which is preliminary data.</text>
</comment>
<keyword evidence="3" id="KW-1185">Reference proteome</keyword>
<keyword evidence="1" id="KW-0812">Transmembrane</keyword>
<dbReference type="PATRIC" id="fig|187330.3.peg.2901"/>
<evidence type="ECO:0000256" key="1">
    <source>
        <dbReference type="SAM" id="Phobius"/>
    </source>
</evidence>
<gene>
    <name evidence="2" type="ORF">ADS77_05640</name>
</gene>
<accession>A0A0N1MV95</accession>
<feature type="transmembrane region" description="Helical" evidence="1">
    <location>
        <begin position="20"/>
        <end position="48"/>
    </location>
</feature>
<sequence>MEHTFYLLTRQQQHAFQLKLAGLFIVGNLVLAGLFFMLSVLFLSIFAVSISLSVFAPFIDIPSGIKAGSLKYYSPLLIGEKVKNARLVLHGGSLFDYYFVLDSKDSAQQRTKQVFSGYIEGLLTLISEYENHQPTHITLKASSYIIHPRTANKLGLRQVETDPLQRFILYFNFINLSCAMSLIKGKFTLVNMKKVYTFEGDLDVLITKKQYLVKLQQRIKGLGE</sequence>